<dbReference type="InterPro" id="IPR032010">
    <property type="entry name" value="APD1-4_M"/>
</dbReference>
<keyword evidence="1" id="KW-1133">Transmembrane helix</keyword>
<evidence type="ECO:0000259" key="2">
    <source>
        <dbReference type="Pfam" id="PF16041"/>
    </source>
</evidence>
<accession>A0A0B7AGJ9</accession>
<reference evidence="3" key="1">
    <citation type="submission" date="2014-12" db="EMBL/GenBank/DDBJ databases">
        <title>Insight into the proteome of Arion vulgaris.</title>
        <authorList>
            <person name="Aradska J."/>
            <person name="Bulat T."/>
            <person name="Smidak R."/>
            <person name="Sarate P."/>
            <person name="Gangsoo J."/>
            <person name="Sialana F."/>
            <person name="Bilban M."/>
            <person name="Lubec G."/>
        </authorList>
    </citation>
    <scope>NUCLEOTIDE SEQUENCE</scope>
    <source>
        <tissue evidence="3">Skin</tissue>
    </source>
</reference>
<dbReference type="EMBL" id="HACG01032907">
    <property type="protein sequence ID" value="CEK79772.1"/>
    <property type="molecule type" value="Transcribed_RNA"/>
</dbReference>
<keyword evidence="1" id="KW-0812">Transmembrane</keyword>
<gene>
    <name evidence="3" type="primary">ORF117384</name>
</gene>
<dbReference type="AlphaFoldDB" id="A0A0B7AGJ9"/>
<dbReference type="Pfam" id="PF16041">
    <property type="entry name" value="APD1-4_M"/>
    <property type="match status" value="1"/>
</dbReference>
<dbReference type="PANTHER" id="PTHR39077">
    <property type="entry name" value="DUF4793 DOMAIN-CONTAINING PROTEIN"/>
    <property type="match status" value="1"/>
</dbReference>
<name>A0A0B7AGJ9_9EUPU</name>
<keyword evidence="1" id="KW-0472">Membrane</keyword>
<protein>
    <recommendedName>
        <fullName evidence="2">E3 ubiquitin-protein ligase APD1-4 middle domain-containing protein</fullName>
    </recommendedName>
</protein>
<organism evidence="3">
    <name type="scientific">Arion vulgaris</name>
    <dbReference type="NCBI Taxonomy" id="1028688"/>
    <lineage>
        <taxon>Eukaryota</taxon>
        <taxon>Metazoa</taxon>
        <taxon>Spiralia</taxon>
        <taxon>Lophotrochozoa</taxon>
        <taxon>Mollusca</taxon>
        <taxon>Gastropoda</taxon>
        <taxon>Heterobranchia</taxon>
        <taxon>Euthyneura</taxon>
        <taxon>Panpulmonata</taxon>
        <taxon>Eupulmonata</taxon>
        <taxon>Stylommatophora</taxon>
        <taxon>Helicina</taxon>
        <taxon>Arionoidea</taxon>
        <taxon>Arionidae</taxon>
        <taxon>Arion</taxon>
    </lineage>
</organism>
<proteinExistence type="predicted"/>
<evidence type="ECO:0000313" key="3">
    <source>
        <dbReference type="EMBL" id="CEK79772.1"/>
    </source>
</evidence>
<dbReference type="PANTHER" id="PTHR39077:SF1">
    <property type="entry name" value="E3 UBIQUITIN-PROTEIN LIGASE APD1-4 MIDDLE DOMAIN-CONTAINING PROTEIN"/>
    <property type="match status" value="1"/>
</dbReference>
<feature type="domain" description="E3 ubiquitin-protein ligase APD1-4 middle" evidence="2">
    <location>
        <begin position="197"/>
        <end position="305"/>
    </location>
</feature>
<evidence type="ECO:0000256" key="1">
    <source>
        <dbReference type="SAM" id="Phobius"/>
    </source>
</evidence>
<feature type="transmembrane region" description="Helical" evidence="1">
    <location>
        <begin position="25"/>
        <end position="47"/>
    </location>
</feature>
<feature type="transmembrane region" description="Helical" evidence="1">
    <location>
        <begin position="291"/>
        <end position="316"/>
    </location>
</feature>
<sequence length="354" mass="40482">MRKGFRPLLKPLPRCRAKTEEQQPILCLTLSLLASLFVIAIFGLSAWNTYVHRFSNNVYTFHNGDEVAMSQVTSDFSSMFCDGYKVSLQGSGQAFLLPHHAAVNTSFSDDTPVAIHQLPYRELNVIYMYLLERSFVNVTACFNTAPVSPNAEMVLIQGDGNFKTWRRKRFCSNCVLKRTKIPHNAFCGDSGQMPSLYYDVKSNDAYFLVVFDVRPGPKRHFIHDGIFLRGVVSRTHFDLSNTEQICHIVNGSSCFFLLPWMSTKDVVIKFDGPSWNSYHNTVTTHCQIRQFFFICLFGILPFVCIFLILVLFCCFLRRRAANNTKMISNYNEGNNGERMRLLPDNQFKKSSSSK</sequence>